<dbReference type="GO" id="GO:0010181">
    <property type="term" value="F:FMN binding"/>
    <property type="evidence" value="ECO:0007669"/>
    <property type="project" value="UniProtKB-UniRule"/>
</dbReference>
<dbReference type="PANTHER" id="PTHR43741:SF2">
    <property type="entry name" value="FMN-DEPENDENT NADH:QUINONE OXIDOREDUCTASE"/>
    <property type="match status" value="1"/>
</dbReference>
<evidence type="ECO:0000256" key="5">
    <source>
        <dbReference type="ARBA" id="ARBA00048542"/>
    </source>
</evidence>
<dbReference type="InterPro" id="IPR003680">
    <property type="entry name" value="Flavodoxin_fold"/>
</dbReference>
<evidence type="ECO:0000256" key="2">
    <source>
        <dbReference type="ARBA" id="ARBA00022643"/>
    </source>
</evidence>
<evidence type="ECO:0000256" key="4">
    <source>
        <dbReference type="ARBA" id="ARBA00023027"/>
    </source>
</evidence>
<comment type="function">
    <text evidence="6">Quinone reductase that provides resistance to thiol-specific stress caused by electrophilic quinones.</text>
</comment>
<comment type="catalytic activity">
    <reaction evidence="6">
        <text>2 a quinone + NADH + H(+) = 2 a 1,4-benzosemiquinone + NAD(+)</text>
        <dbReference type="Rhea" id="RHEA:65952"/>
        <dbReference type="ChEBI" id="CHEBI:15378"/>
        <dbReference type="ChEBI" id="CHEBI:57540"/>
        <dbReference type="ChEBI" id="CHEBI:57945"/>
        <dbReference type="ChEBI" id="CHEBI:132124"/>
        <dbReference type="ChEBI" id="CHEBI:134225"/>
    </reaction>
</comment>
<dbReference type="AlphaFoldDB" id="A0A7Y7M5W4"/>
<dbReference type="Proteomes" id="UP000534870">
    <property type="component" value="Unassembled WGS sequence"/>
</dbReference>
<dbReference type="HAMAP" id="MF_01216">
    <property type="entry name" value="Azoreductase_type1"/>
    <property type="match status" value="1"/>
</dbReference>
<dbReference type="EMBL" id="JABXXP010000009">
    <property type="protein sequence ID" value="NVN09908.1"/>
    <property type="molecule type" value="Genomic_DNA"/>
</dbReference>
<evidence type="ECO:0000313" key="8">
    <source>
        <dbReference type="EMBL" id="NVN09908.1"/>
    </source>
</evidence>
<comment type="caution">
    <text evidence="8">The sequence shown here is derived from an EMBL/GenBank/DDBJ whole genome shotgun (WGS) entry which is preliminary data.</text>
</comment>
<protein>
    <recommendedName>
        <fullName evidence="6">FMN dependent NADH:quinone oxidoreductase</fullName>
        <ecNumber evidence="6">1.6.5.-</ecNumber>
    </recommendedName>
    <alternativeName>
        <fullName evidence="6">Azo-dye reductase</fullName>
    </alternativeName>
    <alternativeName>
        <fullName evidence="6">FMN-dependent NADH-azo compound oxidoreductase</fullName>
    </alternativeName>
    <alternativeName>
        <fullName evidence="6">FMN-dependent NADH-azoreductase</fullName>
        <ecNumber evidence="6">1.7.1.17</ecNumber>
    </alternativeName>
</protein>
<evidence type="ECO:0000313" key="9">
    <source>
        <dbReference type="Proteomes" id="UP000534870"/>
    </source>
</evidence>
<feature type="binding site" evidence="6">
    <location>
        <position position="10"/>
    </location>
    <ligand>
        <name>FMN</name>
        <dbReference type="ChEBI" id="CHEBI:58210"/>
    </ligand>
</feature>
<comment type="caution">
    <text evidence="6">Lacks conserved residue(s) required for the propagation of feature annotation.</text>
</comment>
<organism evidence="8 9">
    <name type="scientific">Nguyenibacter vanlangensis</name>
    <dbReference type="NCBI Taxonomy" id="1216886"/>
    <lineage>
        <taxon>Bacteria</taxon>
        <taxon>Pseudomonadati</taxon>
        <taxon>Pseudomonadota</taxon>
        <taxon>Alphaproteobacteria</taxon>
        <taxon>Acetobacterales</taxon>
        <taxon>Acetobacteraceae</taxon>
        <taxon>Nguyenibacter</taxon>
    </lineage>
</organism>
<dbReference type="Pfam" id="PF02525">
    <property type="entry name" value="Flavodoxin_2"/>
    <property type="match status" value="1"/>
</dbReference>
<dbReference type="EC" id="1.7.1.17" evidence="6"/>
<dbReference type="InterPro" id="IPR029039">
    <property type="entry name" value="Flavoprotein-like_sf"/>
</dbReference>
<evidence type="ECO:0000256" key="3">
    <source>
        <dbReference type="ARBA" id="ARBA00023002"/>
    </source>
</evidence>
<comment type="catalytic activity">
    <reaction evidence="5">
        <text>N,N-dimethyl-1,4-phenylenediamine + anthranilate + 2 NAD(+) = 2-(4-dimethylaminophenyl)diazenylbenzoate + 2 NADH + 2 H(+)</text>
        <dbReference type="Rhea" id="RHEA:55872"/>
        <dbReference type="ChEBI" id="CHEBI:15378"/>
        <dbReference type="ChEBI" id="CHEBI:15783"/>
        <dbReference type="ChEBI" id="CHEBI:16567"/>
        <dbReference type="ChEBI" id="CHEBI:57540"/>
        <dbReference type="ChEBI" id="CHEBI:57945"/>
        <dbReference type="ChEBI" id="CHEBI:71579"/>
        <dbReference type="EC" id="1.7.1.17"/>
    </reaction>
    <physiologicalReaction direction="right-to-left" evidence="5">
        <dbReference type="Rhea" id="RHEA:55874"/>
    </physiologicalReaction>
</comment>
<dbReference type="InterPro" id="IPR023048">
    <property type="entry name" value="NADH:quinone_OxRdtase_FMN_depd"/>
</dbReference>
<evidence type="ECO:0000256" key="6">
    <source>
        <dbReference type="HAMAP-Rule" id="MF_01216"/>
    </source>
</evidence>
<dbReference type="EC" id="1.6.5.-" evidence="6"/>
<dbReference type="PANTHER" id="PTHR43741">
    <property type="entry name" value="FMN-DEPENDENT NADH-AZOREDUCTASE 1"/>
    <property type="match status" value="1"/>
</dbReference>
<comment type="subunit">
    <text evidence="6">Homodimer.</text>
</comment>
<keyword evidence="1 6" id="KW-0285">Flavoprotein</keyword>
<proteinExistence type="inferred from homology"/>
<name>A0A7Y7M5W4_9PROT</name>
<gene>
    <name evidence="6" type="primary">azoR</name>
    <name evidence="8" type="ORF">HUK84_01875</name>
</gene>
<reference evidence="8 9" key="1">
    <citation type="submission" date="2020-06" db="EMBL/GenBank/DDBJ databases">
        <title>Description of novel acetic acid bacteria.</title>
        <authorList>
            <person name="Sombolestani A."/>
        </authorList>
    </citation>
    <scope>NUCLEOTIDE SEQUENCE [LARGE SCALE GENOMIC DNA]</scope>
    <source>
        <strain evidence="8 9">LMG 31431</strain>
    </source>
</reference>
<dbReference type="InterPro" id="IPR050104">
    <property type="entry name" value="FMN-dep_NADH:Q_OxRdtase_AzoR1"/>
</dbReference>
<dbReference type="GO" id="GO:0016655">
    <property type="term" value="F:oxidoreductase activity, acting on NAD(P)H, quinone or similar compound as acceptor"/>
    <property type="evidence" value="ECO:0007669"/>
    <property type="project" value="InterPro"/>
</dbReference>
<accession>A0A7Y7M5W4</accession>
<keyword evidence="4 6" id="KW-0520">NAD</keyword>
<dbReference type="Gene3D" id="3.40.50.360">
    <property type="match status" value="1"/>
</dbReference>
<comment type="similarity">
    <text evidence="6">Belongs to the azoreductase type 1 family.</text>
</comment>
<evidence type="ECO:0000256" key="1">
    <source>
        <dbReference type="ARBA" id="ARBA00022630"/>
    </source>
</evidence>
<dbReference type="GO" id="GO:0016652">
    <property type="term" value="F:oxidoreductase activity, acting on NAD(P)H as acceptor"/>
    <property type="evidence" value="ECO:0007669"/>
    <property type="project" value="UniProtKB-UniRule"/>
</dbReference>
<dbReference type="RefSeq" id="WP_176638703.1">
    <property type="nucleotide sequence ID" value="NZ_JABXXP010000009.1"/>
</dbReference>
<dbReference type="SUPFAM" id="SSF52218">
    <property type="entry name" value="Flavoproteins"/>
    <property type="match status" value="1"/>
</dbReference>
<comment type="function">
    <text evidence="6">Also exhibits azoreductase activity. Catalyzes the reductive cleavage of the azo bond in aromatic azo compounds to the corresponding amines.</text>
</comment>
<feature type="domain" description="Flavodoxin-like fold" evidence="7">
    <location>
        <begin position="3"/>
        <end position="181"/>
    </location>
</feature>
<keyword evidence="3 6" id="KW-0560">Oxidoreductase</keyword>
<comment type="cofactor">
    <cofactor evidence="6">
        <name>FMN</name>
        <dbReference type="ChEBI" id="CHEBI:58210"/>
    </cofactor>
    <text evidence="6">Binds 1 FMN per subunit.</text>
</comment>
<keyword evidence="2 6" id="KW-0288">FMN</keyword>
<evidence type="ECO:0000259" key="7">
    <source>
        <dbReference type="Pfam" id="PF02525"/>
    </source>
</evidence>
<sequence>MPRLLVVEASPRGKSAISRNLTAAFVEKWRAKHPDGTVVARDLTTTDLPFVNASWLAAYFTPSERHSPEMRETLRLSDALVAELLAADHIVIGTPVYNYNIPANLKAWVDHIVRKGHTLGFGGEGLVTGKRATVLVASGGVYTEGSPIRDRDVATHYLKLILNVIGIDDVSVIAAGGAKAVDLGEISRDDFLAPLRTQIDIRLDR</sequence>
<dbReference type="GO" id="GO:0009055">
    <property type="term" value="F:electron transfer activity"/>
    <property type="evidence" value="ECO:0007669"/>
    <property type="project" value="UniProtKB-UniRule"/>
</dbReference>